<evidence type="ECO:0000256" key="4">
    <source>
        <dbReference type="ARBA" id="ARBA00022519"/>
    </source>
</evidence>
<name>A0A3P8KDU3_RAOTE</name>
<feature type="transmembrane region" description="Helical" evidence="9">
    <location>
        <begin position="134"/>
        <end position="151"/>
    </location>
</feature>
<feature type="transmembrane region" description="Helical" evidence="9">
    <location>
        <begin position="12"/>
        <end position="32"/>
    </location>
</feature>
<evidence type="ECO:0000313" key="10">
    <source>
        <dbReference type="EMBL" id="VDR26985.1"/>
    </source>
</evidence>
<dbReference type="PANTHER" id="PTHR30574:SF1">
    <property type="entry name" value="SULPHUR TRANSPORT DOMAIN-CONTAINING PROTEIN"/>
    <property type="match status" value="1"/>
</dbReference>
<keyword evidence="4" id="KW-0997">Cell inner membrane</keyword>
<comment type="similarity">
    <text evidence="8">Belongs to the TsuA/YedE (TC 9.B.102) family.</text>
</comment>
<evidence type="ECO:0000256" key="2">
    <source>
        <dbReference type="ARBA" id="ARBA00022448"/>
    </source>
</evidence>
<proteinExistence type="inferred from homology"/>
<keyword evidence="6 9" id="KW-1133">Transmembrane helix</keyword>
<dbReference type="InterPro" id="IPR007272">
    <property type="entry name" value="Sulf_transp_TsuA/YedE"/>
</dbReference>
<dbReference type="Proteomes" id="UP000274346">
    <property type="component" value="Chromosome"/>
</dbReference>
<accession>A0A3P8KDU3</accession>
<dbReference type="EMBL" id="LR131271">
    <property type="protein sequence ID" value="VDR26985.1"/>
    <property type="molecule type" value="Genomic_DNA"/>
</dbReference>
<comment type="subcellular location">
    <subcellularLocation>
        <location evidence="1">Cell inner membrane</location>
        <topology evidence="1">Multi-pass membrane protein</topology>
    </subcellularLocation>
</comment>
<organism evidence="10 11">
    <name type="scientific">Raoultella terrigena</name>
    <name type="common">Klebsiella terrigena</name>
    <dbReference type="NCBI Taxonomy" id="577"/>
    <lineage>
        <taxon>Bacteria</taxon>
        <taxon>Pseudomonadati</taxon>
        <taxon>Pseudomonadota</taxon>
        <taxon>Gammaproteobacteria</taxon>
        <taxon>Enterobacterales</taxon>
        <taxon>Enterobacteriaceae</taxon>
        <taxon>Klebsiella/Raoultella group</taxon>
        <taxon>Raoultella</taxon>
    </lineage>
</organism>
<evidence type="ECO:0000256" key="6">
    <source>
        <dbReference type="ARBA" id="ARBA00022989"/>
    </source>
</evidence>
<feature type="transmembrane region" description="Helical" evidence="9">
    <location>
        <begin position="110"/>
        <end position="128"/>
    </location>
</feature>
<dbReference type="GO" id="GO:0005886">
    <property type="term" value="C:plasma membrane"/>
    <property type="evidence" value="ECO:0007669"/>
    <property type="project" value="UniProtKB-SubCell"/>
</dbReference>
<evidence type="ECO:0000256" key="7">
    <source>
        <dbReference type="ARBA" id="ARBA00023136"/>
    </source>
</evidence>
<evidence type="ECO:0000313" key="11">
    <source>
        <dbReference type="Proteomes" id="UP000274346"/>
    </source>
</evidence>
<feature type="transmembrane region" description="Helical" evidence="9">
    <location>
        <begin position="81"/>
        <end position="98"/>
    </location>
</feature>
<sequence>MTWQQFKQTYLIKFWAPAPAVIAAGILSTYYFGITGTFWAVTGEFTRWGGQLLQLAGVHSEQWGYYKLIHLEGTPLTRIDGMMIIGMFGGCFAAALWANNVKLRMPRSRIRIIQAVAGGIIAGFGARLAMGCNLAAFFTGIPQFLAARLVFRYRHRYRYLVWRPLHPAADFSHSGEDAESLRGLAVNPKASAGPAPFSSRHAGLFRHDSLGFADRR</sequence>
<evidence type="ECO:0000256" key="5">
    <source>
        <dbReference type="ARBA" id="ARBA00022692"/>
    </source>
</evidence>
<protein>
    <submittedName>
        <fullName evidence="10">Putative inner membrane protein</fullName>
    </submittedName>
</protein>
<evidence type="ECO:0000256" key="3">
    <source>
        <dbReference type="ARBA" id="ARBA00022475"/>
    </source>
</evidence>
<evidence type="ECO:0000256" key="9">
    <source>
        <dbReference type="SAM" id="Phobius"/>
    </source>
</evidence>
<evidence type="ECO:0000256" key="8">
    <source>
        <dbReference type="ARBA" id="ARBA00035655"/>
    </source>
</evidence>
<evidence type="ECO:0000256" key="1">
    <source>
        <dbReference type="ARBA" id="ARBA00004429"/>
    </source>
</evidence>
<keyword evidence="3" id="KW-1003">Cell membrane</keyword>
<dbReference type="Pfam" id="PF04143">
    <property type="entry name" value="Sulf_transp"/>
    <property type="match status" value="1"/>
</dbReference>
<reference evidence="10 11" key="1">
    <citation type="submission" date="2018-12" db="EMBL/GenBank/DDBJ databases">
        <authorList>
            <consortium name="Pathogen Informatics"/>
        </authorList>
    </citation>
    <scope>NUCLEOTIDE SEQUENCE [LARGE SCALE GENOMIC DNA]</scope>
    <source>
        <strain evidence="10 11">NCTC13098</strain>
    </source>
</reference>
<dbReference type="AlphaFoldDB" id="A0A3P8KDU3"/>
<keyword evidence="2" id="KW-0813">Transport</keyword>
<gene>
    <name evidence="10" type="primary">yedE_2</name>
    <name evidence="10" type="ORF">NCTC13098_03349</name>
</gene>
<dbReference type="KEGG" id="rtg:NCTC13098_03349"/>
<keyword evidence="7 9" id="KW-0472">Membrane</keyword>
<dbReference type="PANTHER" id="PTHR30574">
    <property type="entry name" value="INNER MEMBRANE PROTEIN YEDE"/>
    <property type="match status" value="1"/>
</dbReference>
<keyword evidence="5 9" id="KW-0812">Transmembrane</keyword>